<feature type="signal peptide" evidence="1">
    <location>
        <begin position="1"/>
        <end position="25"/>
    </location>
</feature>
<reference evidence="3" key="2">
    <citation type="submission" date="2021-04" db="EMBL/GenBank/DDBJ databases">
        <authorList>
            <person name="Gilroy R."/>
        </authorList>
    </citation>
    <scope>NUCLEOTIDE SEQUENCE</scope>
    <source>
        <strain evidence="3">ChiSxjej5B17-1746</strain>
    </source>
</reference>
<gene>
    <name evidence="3" type="ORF">H9874_10360</name>
</gene>
<dbReference type="AlphaFoldDB" id="A0A9D1U9W2"/>
<dbReference type="Pfam" id="PF09084">
    <property type="entry name" value="NMT1"/>
    <property type="match status" value="1"/>
</dbReference>
<dbReference type="InterPro" id="IPR015168">
    <property type="entry name" value="SsuA/THI5"/>
</dbReference>
<feature type="chain" id="PRO_5038712630" evidence="1">
    <location>
        <begin position="26"/>
        <end position="359"/>
    </location>
</feature>
<sequence length="359" mass="39471">MNVKKWLRGLMAAALCIAYVGSAGAAELQKVPTAWMGAQETFPIWYAKQQGWDKEVGLDVEMLYFNSGMDALNTLPAKTWVFGGMGAIPAMIGALRYNTSVIANCNDEAVVNAVMVRPDSPIMATKGYNKSYPNVYGTPESVKGKTVLCTTVSSAHFALSSWLKALGLTDKDVVIKNMDQASALAAFEYGIGDIVTLWAPLTYVGEKRGWKTASTPHDCYEGLPIVIVADSEYADKNPEVTTKFLGIYMRALEMMQKEPLEKLLPEYLRFYVDWAGTDYSADLAELDLKSHPVYNLEQQLQMFDASDGPSLAQSWQGELAQFFAAIGRISQDDLKKIESGSYVTDKFLKLIPASLPSSK</sequence>
<organism evidence="3 4">
    <name type="scientific">Candidatus Bilophila faecipullorum</name>
    <dbReference type="NCBI Taxonomy" id="2838482"/>
    <lineage>
        <taxon>Bacteria</taxon>
        <taxon>Pseudomonadati</taxon>
        <taxon>Thermodesulfobacteriota</taxon>
        <taxon>Desulfovibrionia</taxon>
        <taxon>Desulfovibrionales</taxon>
        <taxon>Desulfovibrionaceae</taxon>
        <taxon>Bilophila</taxon>
    </lineage>
</organism>
<dbReference type="SUPFAM" id="SSF53850">
    <property type="entry name" value="Periplasmic binding protein-like II"/>
    <property type="match status" value="1"/>
</dbReference>
<evidence type="ECO:0000259" key="2">
    <source>
        <dbReference type="Pfam" id="PF09084"/>
    </source>
</evidence>
<feature type="domain" description="SsuA/THI5-like" evidence="2">
    <location>
        <begin position="42"/>
        <end position="261"/>
    </location>
</feature>
<proteinExistence type="predicted"/>
<evidence type="ECO:0000313" key="3">
    <source>
        <dbReference type="EMBL" id="HIW79528.1"/>
    </source>
</evidence>
<reference evidence="3" key="1">
    <citation type="journal article" date="2021" name="PeerJ">
        <title>Extensive microbial diversity within the chicken gut microbiome revealed by metagenomics and culture.</title>
        <authorList>
            <person name="Gilroy R."/>
            <person name="Ravi A."/>
            <person name="Getino M."/>
            <person name="Pursley I."/>
            <person name="Horton D.L."/>
            <person name="Alikhan N.F."/>
            <person name="Baker D."/>
            <person name="Gharbi K."/>
            <person name="Hall N."/>
            <person name="Watson M."/>
            <person name="Adriaenssens E.M."/>
            <person name="Foster-Nyarko E."/>
            <person name="Jarju S."/>
            <person name="Secka A."/>
            <person name="Antonio M."/>
            <person name="Oren A."/>
            <person name="Chaudhuri R.R."/>
            <person name="La Ragione R."/>
            <person name="Hildebrand F."/>
            <person name="Pallen M.J."/>
        </authorList>
    </citation>
    <scope>NUCLEOTIDE SEQUENCE</scope>
    <source>
        <strain evidence="3">ChiSxjej5B17-1746</strain>
    </source>
</reference>
<keyword evidence="1" id="KW-0732">Signal</keyword>
<evidence type="ECO:0000256" key="1">
    <source>
        <dbReference type="SAM" id="SignalP"/>
    </source>
</evidence>
<accession>A0A9D1U9W2</accession>
<comment type="caution">
    <text evidence="3">The sequence shown here is derived from an EMBL/GenBank/DDBJ whole genome shotgun (WGS) entry which is preliminary data.</text>
</comment>
<dbReference type="Gene3D" id="3.40.190.10">
    <property type="entry name" value="Periplasmic binding protein-like II"/>
    <property type="match status" value="2"/>
</dbReference>
<evidence type="ECO:0000313" key="4">
    <source>
        <dbReference type="Proteomes" id="UP000824264"/>
    </source>
</evidence>
<protein>
    <submittedName>
        <fullName evidence="3">ABC transporter substrate-binding protein</fullName>
    </submittedName>
</protein>
<dbReference type="EMBL" id="DXGI01000386">
    <property type="protein sequence ID" value="HIW79528.1"/>
    <property type="molecule type" value="Genomic_DNA"/>
</dbReference>
<dbReference type="Proteomes" id="UP000824264">
    <property type="component" value="Unassembled WGS sequence"/>
</dbReference>
<name>A0A9D1U9W2_9BACT</name>
<dbReference type="PANTHER" id="PTHR30024">
    <property type="entry name" value="ALIPHATIC SULFONATES-BINDING PROTEIN-RELATED"/>
    <property type="match status" value="1"/>
</dbReference>